<gene>
    <name evidence="1" type="ORF">HaLaN_08807</name>
</gene>
<organism evidence="1 2">
    <name type="scientific">Haematococcus lacustris</name>
    <name type="common">Green alga</name>
    <name type="synonym">Haematococcus pluvialis</name>
    <dbReference type="NCBI Taxonomy" id="44745"/>
    <lineage>
        <taxon>Eukaryota</taxon>
        <taxon>Viridiplantae</taxon>
        <taxon>Chlorophyta</taxon>
        <taxon>core chlorophytes</taxon>
        <taxon>Chlorophyceae</taxon>
        <taxon>CS clade</taxon>
        <taxon>Chlamydomonadales</taxon>
        <taxon>Haematococcaceae</taxon>
        <taxon>Haematococcus</taxon>
    </lineage>
</organism>
<dbReference type="SUPFAM" id="SSF55277">
    <property type="entry name" value="GYF domain"/>
    <property type="match status" value="1"/>
</dbReference>
<name>A0A699Z1W8_HAELA</name>
<comment type="caution">
    <text evidence="1">The sequence shown here is derived from an EMBL/GenBank/DDBJ whole genome shotgun (WGS) entry which is preliminary data.</text>
</comment>
<reference evidence="1 2" key="1">
    <citation type="submission" date="2020-02" db="EMBL/GenBank/DDBJ databases">
        <title>Draft genome sequence of Haematococcus lacustris strain NIES-144.</title>
        <authorList>
            <person name="Morimoto D."/>
            <person name="Nakagawa S."/>
            <person name="Yoshida T."/>
            <person name="Sawayama S."/>
        </authorList>
    </citation>
    <scope>NUCLEOTIDE SEQUENCE [LARGE SCALE GENOMIC DNA]</scope>
    <source>
        <strain evidence="1 2">NIES-144</strain>
    </source>
</reference>
<dbReference type="Proteomes" id="UP000485058">
    <property type="component" value="Unassembled WGS sequence"/>
</dbReference>
<accession>A0A699Z1W8</accession>
<proteinExistence type="predicted"/>
<evidence type="ECO:0008006" key="3">
    <source>
        <dbReference type="Google" id="ProtNLM"/>
    </source>
</evidence>
<evidence type="ECO:0000313" key="2">
    <source>
        <dbReference type="Proteomes" id="UP000485058"/>
    </source>
</evidence>
<dbReference type="AlphaFoldDB" id="A0A699Z1W8"/>
<sequence>MPSPICTQCPQVQGTTAHYQLHMYQASWHGMLCFLELADLAHVCKAEGVRREEHVAARLRTEGRKGEYALSSCWWYMDSASGPVYGPFSCEQMLLACFANGLRRSTWVCGTTHELAPPLAPKASQFKPLHELIQWCSRESTASYTLITPKDVRVAG</sequence>
<dbReference type="InterPro" id="IPR035445">
    <property type="entry name" value="GYF-like_dom_sf"/>
</dbReference>
<evidence type="ECO:0000313" key="1">
    <source>
        <dbReference type="EMBL" id="GFH13009.1"/>
    </source>
</evidence>
<keyword evidence="2" id="KW-1185">Reference proteome</keyword>
<protein>
    <recommendedName>
        <fullName evidence="3">GYF domain-containing protein</fullName>
    </recommendedName>
</protein>
<dbReference type="EMBL" id="BLLF01000565">
    <property type="protein sequence ID" value="GFH13009.1"/>
    <property type="molecule type" value="Genomic_DNA"/>
</dbReference>